<evidence type="ECO:0000256" key="5">
    <source>
        <dbReference type="SAM" id="MobiDB-lite"/>
    </source>
</evidence>
<protein>
    <recommendedName>
        <fullName evidence="6">Zn(2)-C6 fungal-type domain-containing protein</fullName>
    </recommendedName>
</protein>
<dbReference type="AlphaFoldDB" id="A0A5N7C7A5"/>
<keyword evidence="4" id="KW-0539">Nucleus</keyword>
<sequence length="835" mass="91415">MESITTYNRHHAGWPPDNQGDDCNIDLLAESAGPFSTEIAHILGSLEFNWENTGGASSDASYQGSADPHFIFDLCFPVLKASPADQIDQKEHLREAEEVSWPGEWLSPQSQLLSPPNLMDNQDLSTAFLTCSPNVQDSSLKAQRPTVRRRRRRQNHACDPCRSSKKACDLPRGVCTSDDRATKPCSGCKMRGIDCTVSWLASRQLVRQTDRDCRKPNSVMENDAGDREGTDAAEIGHDALASLSTLETDLSRSAMAGSICSQYFNLFIDISDSFLSQCLVQGSMPPPYKFGVAAYDTLSASAQLSACIERAERWVSTCWHGSLSRAALTASPSPCIFRAVSVLDALLSPTPGASRDASITEAYKWVAIATAAQLAIHKEGEAGNVDGVGAQSQLRGVALVSWQKAKELVFRNIAATGSFRLALSLVFFGDIIPPNSSTIEEDKEDRAFAFCEGIKRLRALCLQTRSDIEAQKDMGSTPRSTSFNTTGGGKRYHIPNLPPEANQLILELVGALEWLVSLYNTIAIGTSYGKICPFPLEAEDDEPTISSGMESPASSHIIDDDTLSPLLAWRCPQEIENSIVARVQQGGSSFIEFWKNNVHESEAVLYAGRLFVSLSILLWRSLARFTIGAAAVDTGNAKYSDIDRDYTAMIDLIELWRTHFGKVDLHTKLCLQQSDREVWRMSAFCSVDTDFAILLFYNVAQRLEKRLVQLPSIPAKERLSSSIRSTRARRSTQRLVSAIQIATISSTCQGSAPAPLCQPIPTYGRYMCAHPSPWAVIQLHTLAAQAFSDEINNPSTPPDAKHASEMTLGLNTCLRGLLGLRDNLFMAPGTAQVNN</sequence>
<accession>A0A5N7C7A5</accession>
<feature type="region of interest" description="Disordered" evidence="5">
    <location>
        <begin position="139"/>
        <end position="163"/>
    </location>
</feature>
<proteinExistence type="predicted"/>
<keyword evidence="3" id="KW-0804">Transcription</keyword>
<dbReference type="Proteomes" id="UP000326877">
    <property type="component" value="Unassembled WGS sequence"/>
</dbReference>
<organism evidence="7">
    <name type="scientific">Petromyces alliaceus</name>
    <name type="common">Aspergillus alliaceus</name>
    <dbReference type="NCBI Taxonomy" id="209559"/>
    <lineage>
        <taxon>Eukaryota</taxon>
        <taxon>Fungi</taxon>
        <taxon>Dikarya</taxon>
        <taxon>Ascomycota</taxon>
        <taxon>Pezizomycotina</taxon>
        <taxon>Eurotiomycetes</taxon>
        <taxon>Eurotiomycetidae</taxon>
        <taxon>Eurotiales</taxon>
        <taxon>Aspergillaceae</taxon>
        <taxon>Aspergillus</taxon>
        <taxon>Aspergillus subgen. Circumdati</taxon>
    </lineage>
</organism>
<evidence type="ECO:0000256" key="4">
    <source>
        <dbReference type="ARBA" id="ARBA00023242"/>
    </source>
</evidence>
<feature type="domain" description="Zn(2)-C6 fungal-type" evidence="6">
    <location>
        <begin position="152"/>
        <end position="206"/>
    </location>
</feature>
<dbReference type="GO" id="GO:0000981">
    <property type="term" value="F:DNA-binding transcription factor activity, RNA polymerase II-specific"/>
    <property type="evidence" value="ECO:0007669"/>
    <property type="project" value="InterPro"/>
</dbReference>
<dbReference type="InterPro" id="IPR036864">
    <property type="entry name" value="Zn2-C6_fun-type_DNA-bd_sf"/>
</dbReference>
<dbReference type="InterPro" id="IPR001138">
    <property type="entry name" value="Zn2Cys6_DnaBD"/>
</dbReference>
<dbReference type="GO" id="GO:0003677">
    <property type="term" value="F:DNA binding"/>
    <property type="evidence" value="ECO:0007669"/>
    <property type="project" value="UniProtKB-KW"/>
</dbReference>
<feature type="compositionally biased region" description="Basic residues" evidence="5">
    <location>
        <begin position="146"/>
        <end position="155"/>
    </location>
</feature>
<dbReference type="SMART" id="SM00066">
    <property type="entry name" value="GAL4"/>
    <property type="match status" value="1"/>
</dbReference>
<dbReference type="SUPFAM" id="SSF57701">
    <property type="entry name" value="Zn2/Cys6 DNA-binding domain"/>
    <property type="match status" value="1"/>
</dbReference>
<dbReference type="Gene3D" id="4.10.240.10">
    <property type="entry name" value="Zn(2)-C6 fungal-type DNA-binding domain"/>
    <property type="match status" value="1"/>
</dbReference>
<dbReference type="GO" id="GO:0009893">
    <property type="term" value="P:positive regulation of metabolic process"/>
    <property type="evidence" value="ECO:0007669"/>
    <property type="project" value="UniProtKB-ARBA"/>
</dbReference>
<dbReference type="EMBL" id="ML735265">
    <property type="protein sequence ID" value="KAE8389483.1"/>
    <property type="molecule type" value="Genomic_DNA"/>
</dbReference>
<name>A0A5N7C7A5_PETAA</name>
<dbReference type="OrthoDB" id="2123952at2759"/>
<evidence type="ECO:0000256" key="1">
    <source>
        <dbReference type="ARBA" id="ARBA00023015"/>
    </source>
</evidence>
<keyword evidence="1" id="KW-0805">Transcription regulation</keyword>
<gene>
    <name evidence="7" type="ORF">BDV23DRAFT_157111</name>
</gene>
<dbReference type="CDD" id="cd00067">
    <property type="entry name" value="GAL4"/>
    <property type="match status" value="1"/>
</dbReference>
<evidence type="ECO:0000259" key="6">
    <source>
        <dbReference type="SMART" id="SM00066"/>
    </source>
</evidence>
<reference evidence="7" key="1">
    <citation type="submission" date="2019-04" db="EMBL/GenBank/DDBJ databases">
        <title>Friends and foes A comparative genomics studyof 23 Aspergillus species from section Flavi.</title>
        <authorList>
            <consortium name="DOE Joint Genome Institute"/>
            <person name="Kjaerbolling I."/>
            <person name="Vesth T."/>
            <person name="Frisvad J.C."/>
            <person name="Nybo J.L."/>
            <person name="Theobald S."/>
            <person name="Kildgaard S."/>
            <person name="Isbrandt T."/>
            <person name="Kuo A."/>
            <person name="Sato A."/>
            <person name="Lyhne E.K."/>
            <person name="Kogle M.E."/>
            <person name="Wiebenga A."/>
            <person name="Kun R.S."/>
            <person name="Lubbers R.J."/>
            <person name="Makela M.R."/>
            <person name="Barry K."/>
            <person name="Chovatia M."/>
            <person name="Clum A."/>
            <person name="Daum C."/>
            <person name="Haridas S."/>
            <person name="He G."/>
            <person name="LaButti K."/>
            <person name="Lipzen A."/>
            <person name="Mondo S."/>
            <person name="Riley R."/>
            <person name="Salamov A."/>
            <person name="Simmons B.A."/>
            <person name="Magnuson J.K."/>
            <person name="Henrissat B."/>
            <person name="Mortensen U.H."/>
            <person name="Larsen T.O."/>
            <person name="Devries R.P."/>
            <person name="Grigoriev I.V."/>
            <person name="Machida M."/>
            <person name="Baker S.E."/>
            <person name="Andersen M.R."/>
        </authorList>
    </citation>
    <scope>NUCLEOTIDE SEQUENCE [LARGE SCALE GENOMIC DNA]</scope>
    <source>
        <strain evidence="7">IBT 14317</strain>
    </source>
</reference>
<evidence type="ECO:0000313" key="7">
    <source>
        <dbReference type="EMBL" id="KAE8389483.1"/>
    </source>
</evidence>
<keyword evidence="2" id="KW-0238">DNA-binding</keyword>
<evidence type="ECO:0000256" key="3">
    <source>
        <dbReference type="ARBA" id="ARBA00023163"/>
    </source>
</evidence>
<dbReference type="GO" id="GO:0008270">
    <property type="term" value="F:zinc ion binding"/>
    <property type="evidence" value="ECO:0007669"/>
    <property type="project" value="InterPro"/>
</dbReference>
<evidence type="ECO:0000256" key="2">
    <source>
        <dbReference type="ARBA" id="ARBA00023125"/>
    </source>
</evidence>